<protein>
    <submittedName>
        <fullName evidence="2">Uncharacterized protein</fullName>
    </submittedName>
</protein>
<dbReference type="EMBL" id="UOGL01000389">
    <property type="protein sequence ID" value="VAX39962.1"/>
    <property type="molecule type" value="Genomic_DNA"/>
</dbReference>
<dbReference type="AlphaFoldDB" id="A0A3B1DGX0"/>
<accession>A0A3B1DGX0</accession>
<evidence type="ECO:0000256" key="1">
    <source>
        <dbReference type="SAM" id="MobiDB-lite"/>
    </source>
</evidence>
<reference evidence="2" key="1">
    <citation type="submission" date="2018-06" db="EMBL/GenBank/DDBJ databases">
        <authorList>
            <person name="Zhirakovskaya E."/>
        </authorList>
    </citation>
    <scope>NUCLEOTIDE SEQUENCE</scope>
</reference>
<proteinExistence type="predicted"/>
<sequence length="293" mass="33883">MRRFLLTILPYSLCMILGILLIVELRRESSQPPIKQISPRENKINPVPVVVKDSSTDNPKESKQPLSRRDQLKADIARIEKLSLKQDKEIIKKHNKQLTKELIQSYANDPAALAEIYIKLSNAWNWAESHTEERAAALQAGPLIEKTRIDYAVLEMQRLLDMGKCKIKLKDFKGARKQFNQVARFPIEDEFFSSTILFEKMKKLHTQAVLHYIKLTPDNELHKVVYLPFARAEIDRTYPEKSKKIYRASDIKTARFKSKFIGVIGIILEDEPVGKPIRKHALGLFEYIRSGLF</sequence>
<gene>
    <name evidence="2" type="ORF">MNBD_PLANCTO02-1911</name>
</gene>
<name>A0A3B1DGX0_9ZZZZ</name>
<feature type="region of interest" description="Disordered" evidence="1">
    <location>
        <begin position="45"/>
        <end position="70"/>
    </location>
</feature>
<evidence type="ECO:0000313" key="2">
    <source>
        <dbReference type="EMBL" id="VAX39962.1"/>
    </source>
</evidence>
<feature type="compositionally biased region" description="Basic and acidic residues" evidence="1">
    <location>
        <begin position="54"/>
        <end position="70"/>
    </location>
</feature>
<organism evidence="2">
    <name type="scientific">hydrothermal vent metagenome</name>
    <dbReference type="NCBI Taxonomy" id="652676"/>
    <lineage>
        <taxon>unclassified sequences</taxon>
        <taxon>metagenomes</taxon>
        <taxon>ecological metagenomes</taxon>
    </lineage>
</organism>